<protein>
    <recommendedName>
        <fullName evidence="6">Oxidoreductase</fullName>
    </recommendedName>
</protein>
<dbReference type="PANTHER" id="PTHR43391">
    <property type="entry name" value="RETINOL DEHYDROGENASE-RELATED"/>
    <property type="match status" value="1"/>
</dbReference>
<evidence type="ECO:0008006" key="6">
    <source>
        <dbReference type="Google" id="ProtNLM"/>
    </source>
</evidence>
<evidence type="ECO:0000313" key="5">
    <source>
        <dbReference type="Proteomes" id="UP000238042"/>
    </source>
</evidence>
<accession>A0A2S8AF44</accession>
<dbReference type="PRINTS" id="PR00080">
    <property type="entry name" value="SDRFAMILY"/>
</dbReference>
<dbReference type="OrthoDB" id="9775296at2"/>
<gene>
    <name evidence="4" type="ORF">C4S77_03605</name>
</gene>
<sequence>MKKLVEAAVEKFGKIYVMLNNAGLMQQSPLELLKIDDWDRMIDVNIKGVLYGIAAALPYIKKQKSGHIINVSSVAGHKVSPGSAVYSATKFAVRVIKKNKSY</sequence>
<evidence type="ECO:0000256" key="2">
    <source>
        <dbReference type="ARBA" id="ARBA00022857"/>
    </source>
</evidence>
<comment type="similarity">
    <text evidence="1">Belongs to the short-chain dehydrogenases/reductases (SDR) family.</text>
</comment>
<organism evidence="4 5">
    <name type="scientific">Apibacter adventoris</name>
    <dbReference type="NCBI Taxonomy" id="1679466"/>
    <lineage>
        <taxon>Bacteria</taxon>
        <taxon>Pseudomonadati</taxon>
        <taxon>Bacteroidota</taxon>
        <taxon>Flavobacteriia</taxon>
        <taxon>Flavobacteriales</taxon>
        <taxon>Weeksellaceae</taxon>
        <taxon>Apibacter</taxon>
    </lineage>
</organism>
<keyword evidence="2" id="KW-0521">NADP</keyword>
<dbReference type="InterPro" id="IPR002347">
    <property type="entry name" value="SDR_fam"/>
</dbReference>
<keyword evidence="3" id="KW-0560">Oxidoreductase</keyword>
<dbReference type="SUPFAM" id="SSF51735">
    <property type="entry name" value="NAD(P)-binding Rossmann-fold domains"/>
    <property type="match status" value="1"/>
</dbReference>
<dbReference type="Gene3D" id="3.40.50.720">
    <property type="entry name" value="NAD(P)-binding Rossmann-like Domain"/>
    <property type="match status" value="1"/>
</dbReference>
<evidence type="ECO:0000256" key="1">
    <source>
        <dbReference type="ARBA" id="ARBA00006484"/>
    </source>
</evidence>
<proteinExistence type="inferred from homology"/>
<dbReference type="InterPro" id="IPR036291">
    <property type="entry name" value="NAD(P)-bd_dom_sf"/>
</dbReference>
<dbReference type="PRINTS" id="PR00081">
    <property type="entry name" value="GDHRDH"/>
</dbReference>
<dbReference type="Pfam" id="PF00106">
    <property type="entry name" value="adh_short"/>
    <property type="match status" value="1"/>
</dbReference>
<evidence type="ECO:0000313" key="4">
    <source>
        <dbReference type="EMBL" id="PQL94258.1"/>
    </source>
</evidence>
<dbReference type="CDD" id="cd05233">
    <property type="entry name" value="SDR_c"/>
    <property type="match status" value="1"/>
</dbReference>
<keyword evidence="5" id="KW-1185">Reference proteome</keyword>
<dbReference type="GO" id="GO:0016491">
    <property type="term" value="F:oxidoreductase activity"/>
    <property type="evidence" value="ECO:0007669"/>
    <property type="project" value="UniProtKB-KW"/>
</dbReference>
<comment type="caution">
    <text evidence="4">The sequence shown here is derived from an EMBL/GenBank/DDBJ whole genome shotgun (WGS) entry which is preliminary data.</text>
</comment>
<dbReference type="Proteomes" id="UP000238042">
    <property type="component" value="Unassembled WGS sequence"/>
</dbReference>
<reference evidence="4 5" key="1">
    <citation type="submission" date="2018-02" db="EMBL/GenBank/DDBJ databases">
        <title>Genome sequences of Apibacter spp., gut symbionts of Asian honey bees.</title>
        <authorList>
            <person name="Kwong W.K."/>
            <person name="Steele M.I."/>
            <person name="Moran N.A."/>
        </authorList>
    </citation>
    <scope>NUCLEOTIDE SEQUENCE [LARGE SCALE GENOMIC DNA]</scope>
    <source>
        <strain evidence="5">wkB301</strain>
    </source>
</reference>
<dbReference type="AlphaFoldDB" id="A0A2S8AF44"/>
<name>A0A2S8AF44_9FLAO</name>
<dbReference type="EMBL" id="PSZM01000024">
    <property type="protein sequence ID" value="PQL94258.1"/>
    <property type="molecule type" value="Genomic_DNA"/>
</dbReference>
<dbReference type="PANTHER" id="PTHR43391:SF14">
    <property type="entry name" value="DEHYDROGENASE_REDUCTASE SDR FAMILY PROTEIN 7-LIKE"/>
    <property type="match status" value="1"/>
</dbReference>
<evidence type="ECO:0000256" key="3">
    <source>
        <dbReference type="ARBA" id="ARBA00023002"/>
    </source>
</evidence>